<dbReference type="AlphaFoldDB" id="A0A9D2BD89"/>
<reference evidence="1" key="2">
    <citation type="submission" date="2021-04" db="EMBL/GenBank/DDBJ databases">
        <authorList>
            <person name="Gilroy R."/>
        </authorList>
    </citation>
    <scope>NUCLEOTIDE SEQUENCE</scope>
    <source>
        <strain evidence="1">ChiSxjej3B15-1167</strain>
    </source>
</reference>
<sequence length="336" mass="38173">MQTSIAASIADAPQRRQLDHQCKVVLSHKAILARILKHTVSEVAGMDTEEIIAAIEGEPLLEETPVPDTSEKIAGSNTESVSLSEGSIYYDVRFYIVLDEEGRMKILFDMEAQKDYYPGYKIVTRGIVYCARMISAQIGQEFDLEHYDDLKKVYSIWICFNPPAYIGNAISRYTMGKEDLLPGIPDEKRAYDKLEIVQICLREDLDQKDDELIRMLNILFSSRKSKEEIKRELEEDYGITMDDGYGREIDTMCNLSYMFEERGMKRGMERGMKTGMERGMKTGLERGMKTGLERGIAEVAGNLILMGKDNAFIRKATALSEEAIERLREQVPAGQK</sequence>
<evidence type="ECO:0000313" key="1">
    <source>
        <dbReference type="EMBL" id="HIX71921.1"/>
    </source>
</evidence>
<name>A0A9D2BD89_9FIRM</name>
<evidence type="ECO:0008006" key="3">
    <source>
        <dbReference type="Google" id="ProtNLM"/>
    </source>
</evidence>
<gene>
    <name evidence="1" type="ORF">H9849_02750</name>
</gene>
<dbReference type="EMBL" id="DXEQ01000081">
    <property type="protein sequence ID" value="HIX71921.1"/>
    <property type="molecule type" value="Genomic_DNA"/>
</dbReference>
<dbReference type="Proteomes" id="UP000886805">
    <property type="component" value="Unassembled WGS sequence"/>
</dbReference>
<accession>A0A9D2BD89</accession>
<comment type="caution">
    <text evidence="1">The sequence shown here is derived from an EMBL/GenBank/DDBJ whole genome shotgun (WGS) entry which is preliminary data.</text>
</comment>
<reference evidence="1" key="1">
    <citation type="journal article" date="2021" name="PeerJ">
        <title>Extensive microbial diversity within the chicken gut microbiome revealed by metagenomics and culture.</title>
        <authorList>
            <person name="Gilroy R."/>
            <person name="Ravi A."/>
            <person name="Getino M."/>
            <person name="Pursley I."/>
            <person name="Horton D.L."/>
            <person name="Alikhan N.F."/>
            <person name="Baker D."/>
            <person name="Gharbi K."/>
            <person name="Hall N."/>
            <person name="Watson M."/>
            <person name="Adriaenssens E.M."/>
            <person name="Foster-Nyarko E."/>
            <person name="Jarju S."/>
            <person name="Secka A."/>
            <person name="Antonio M."/>
            <person name="Oren A."/>
            <person name="Chaudhuri R.R."/>
            <person name="La Ragione R."/>
            <person name="Hildebrand F."/>
            <person name="Pallen M.J."/>
        </authorList>
    </citation>
    <scope>NUCLEOTIDE SEQUENCE</scope>
    <source>
        <strain evidence="1">ChiSxjej3B15-1167</strain>
    </source>
</reference>
<organism evidence="1 2">
    <name type="scientific">Candidatus Anaerobutyricum stercoripullorum</name>
    <dbReference type="NCBI Taxonomy" id="2838456"/>
    <lineage>
        <taxon>Bacteria</taxon>
        <taxon>Bacillati</taxon>
        <taxon>Bacillota</taxon>
        <taxon>Clostridia</taxon>
        <taxon>Lachnospirales</taxon>
        <taxon>Lachnospiraceae</taxon>
        <taxon>Anaerobutyricum</taxon>
    </lineage>
</organism>
<protein>
    <recommendedName>
        <fullName evidence="3">Flagellar assembly protein H</fullName>
    </recommendedName>
</protein>
<proteinExistence type="predicted"/>
<evidence type="ECO:0000313" key="2">
    <source>
        <dbReference type="Proteomes" id="UP000886805"/>
    </source>
</evidence>